<accession>A0A1L5NU29</accession>
<reference evidence="2 3" key="1">
    <citation type="submission" date="2016-09" db="EMBL/GenBank/DDBJ databases">
        <title>The complete genome sequences of Rhizobium gallicum, symbiovars gallicum and phaseoli, symbionts associated to common bean (Phaseolus vulgaris).</title>
        <authorList>
            <person name="Bustos P."/>
            <person name="Santamaria R.I."/>
            <person name="Perez-Carrascal O.M."/>
            <person name="Juarez S."/>
            <person name="Lozano L."/>
            <person name="Martinez-Flores I."/>
            <person name="Martinez-Romero E."/>
            <person name="Cevallos M."/>
            <person name="Romero D."/>
            <person name="Davila G."/>
            <person name="Gonzalez V."/>
        </authorList>
    </citation>
    <scope>NUCLEOTIDE SEQUENCE [LARGE SCALE GENOMIC DNA]</scope>
    <source>
        <strain evidence="2 3">IE4872</strain>
        <plasmid evidence="3">prgalie4872d</plasmid>
    </source>
</reference>
<dbReference type="Proteomes" id="UP000184749">
    <property type="component" value="Plasmid pRgalIE4872d"/>
</dbReference>
<dbReference type="EMBL" id="CP017105">
    <property type="protein sequence ID" value="APO71407.1"/>
    <property type="molecule type" value="Genomic_DNA"/>
</dbReference>
<evidence type="ECO:0000313" key="3">
    <source>
        <dbReference type="Proteomes" id="UP000184749"/>
    </source>
</evidence>
<sequence>MALYRPQQRCTISKRLQFTPHGPFAKCGEELGMDNDLAFPIAIGIALGVGLGATYGNVALGIVVGVLVSVAYTLWRRRAGR</sequence>
<keyword evidence="1" id="KW-1133">Transmembrane helix</keyword>
<name>A0A1L5NU29_9HYPH</name>
<organism evidence="2 3">
    <name type="scientific">Rhizobium gallicum</name>
    <dbReference type="NCBI Taxonomy" id="56730"/>
    <lineage>
        <taxon>Bacteria</taxon>
        <taxon>Pseudomonadati</taxon>
        <taxon>Pseudomonadota</taxon>
        <taxon>Alphaproteobacteria</taxon>
        <taxon>Hyphomicrobiales</taxon>
        <taxon>Rhizobiaceae</taxon>
        <taxon>Rhizobium/Agrobacterium group</taxon>
        <taxon>Rhizobium</taxon>
    </lineage>
</organism>
<keyword evidence="2" id="KW-0614">Plasmid</keyword>
<keyword evidence="1" id="KW-0812">Transmembrane</keyword>
<geneLocation type="plasmid" evidence="3">
    <name>prgalie4872d</name>
</geneLocation>
<feature type="transmembrane region" description="Helical" evidence="1">
    <location>
        <begin position="41"/>
        <end position="74"/>
    </location>
</feature>
<protein>
    <submittedName>
        <fullName evidence="2">Uncharacterized protein</fullName>
    </submittedName>
</protein>
<evidence type="ECO:0000256" key="1">
    <source>
        <dbReference type="SAM" id="Phobius"/>
    </source>
</evidence>
<dbReference type="AlphaFoldDB" id="A0A1L5NU29"/>
<keyword evidence="1" id="KW-0472">Membrane</keyword>
<gene>
    <name evidence="2" type="ORF">IE4872_PD00878</name>
</gene>
<proteinExistence type="predicted"/>
<evidence type="ECO:0000313" key="2">
    <source>
        <dbReference type="EMBL" id="APO71407.1"/>
    </source>
</evidence>